<sequence length="775" mass="80728">MTTPPRAIVVVTGAAGRLGGKVAAALRRTGRYEVVGLDREPEREPRAWDRYVRCDLSAAAHDGAARDALVAAVDGADTVVHCAAWPGPSATPPPAVDPAIGALAARSIGLEVCSPAALLLDNVAMTSAVCDAAVGARARRLVFSSSAFAMGWSHAASGPQALTPRYLPMDEAHPPSPTESYGLSKRLCEELLATAARTARSTSFVSLRFTNVIKAERWAELPWPPPPPCAPAAAAAPAPAPAPAPADAAAGAPAGHSPALSPGLPLLFWAYAHEDDVVDAHVRAVETDCAEPGTHEVYVLAAPDIRFDAPTRELLASAAGLVGVREHSPIDGHASILCSRKARARLGWDPRSWLAEREAATEAAKEAATEAATEAAVAAARGDTSARVAGVAGGGALRPPPLPRGEERGGHAAVLARADPELRALSLGGFALDCGVTLPPAACVTYRMYGAPPDRSAGRGLVLHPTSFDAVHTELEYRIGPGRTLDTERNAVLVVNMLGNGVSLSPSNAPVELARARFPPVTVRDNVRAQAAVLRALGVDLDAADGPPPLDLIFGYSMGGLQAFEWAVRFPRAAKAIAVVCGAARCSPVNQAFLLSLQAALTADARYDPAARCFDAMPADGLRAFARVYAGWGVGGEWYEQGLYRSALHGQRTDATVASFVSESYESGFALSDPDDLLCQLDTWLNADASAHAGGNLATALACVEARVLLMPGTTDRYFTADAARAEAELLGKRCVLAPIESAAGHRAGDPHRRGLEAENAFITDRVRALLDGSL</sequence>
<dbReference type="InterPro" id="IPR029058">
    <property type="entry name" value="AB_hydrolase_fold"/>
</dbReference>
<name>A0A8J5X7R6_DIALT</name>
<comment type="similarity">
    <text evidence="1">Belongs to the AB hydrolase superfamily. MetX family.</text>
</comment>
<evidence type="ECO:0000256" key="1">
    <source>
        <dbReference type="ARBA" id="ARBA00006886"/>
    </source>
</evidence>
<dbReference type="Proteomes" id="UP000751190">
    <property type="component" value="Unassembled WGS sequence"/>
</dbReference>
<dbReference type="InterPro" id="IPR001509">
    <property type="entry name" value="Epimerase_deHydtase"/>
</dbReference>
<dbReference type="Pfam" id="PF00561">
    <property type="entry name" value="Abhydrolase_1"/>
    <property type="match status" value="1"/>
</dbReference>
<evidence type="ECO:0000259" key="3">
    <source>
        <dbReference type="Pfam" id="PF00561"/>
    </source>
</evidence>
<dbReference type="PANTHER" id="PTHR32268">
    <property type="entry name" value="HOMOSERINE O-ACETYLTRANSFERASE"/>
    <property type="match status" value="1"/>
</dbReference>
<evidence type="ECO:0008006" key="7">
    <source>
        <dbReference type="Google" id="ProtNLM"/>
    </source>
</evidence>
<dbReference type="PANTHER" id="PTHR32268:SF15">
    <property type="entry name" value="HOMOSERINE ACETYLTRANSFERASE FAMILY PROTEIN (AFU_ORTHOLOGUE AFUA_1G15350)"/>
    <property type="match status" value="1"/>
</dbReference>
<organism evidence="5 6">
    <name type="scientific">Diacronema lutheri</name>
    <name type="common">Unicellular marine alga</name>
    <name type="synonym">Monochrysis lutheri</name>
    <dbReference type="NCBI Taxonomy" id="2081491"/>
    <lineage>
        <taxon>Eukaryota</taxon>
        <taxon>Haptista</taxon>
        <taxon>Haptophyta</taxon>
        <taxon>Pavlovophyceae</taxon>
        <taxon>Pavlovales</taxon>
        <taxon>Pavlovaceae</taxon>
        <taxon>Diacronema</taxon>
    </lineage>
</organism>
<feature type="region of interest" description="Disordered" evidence="2">
    <location>
        <begin position="230"/>
        <end position="255"/>
    </location>
</feature>
<evidence type="ECO:0000256" key="2">
    <source>
        <dbReference type="SAM" id="MobiDB-lite"/>
    </source>
</evidence>
<dbReference type="InterPro" id="IPR008220">
    <property type="entry name" value="HAT_MetX-like"/>
</dbReference>
<feature type="domain" description="NAD-dependent epimerase/dehydratase" evidence="4">
    <location>
        <begin position="9"/>
        <end position="89"/>
    </location>
</feature>
<dbReference type="SUPFAM" id="SSF53474">
    <property type="entry name" value="alpha/beta-Hydrolases"/>
    <property type="match status" value="1"/>
</dbReference>
<evidence type="ECO:0000313" key="5">
    <source>
        <dbReference type="EMBL" id="KAG8458984.1"/>
    </source>
</evidence>
<dbReference type="OrthoDB" id="444135at2759"/>
<gene>
    <name evidence="5" type="ORF">KFE25_006529</name>
</gene>
<feature type="domain" description="AB hydrolase-1" evidence="3">
    <location>
        <begin position="485"/>
        <end position="735"/>
    </location>
</feature>
<reference evidence="5" key="1">
    <citation type="submission" date="2021-05" db="EMBL/GenBank/DDBJ databases">
        <title>The genome of the haptophyte Pavlova lutheri (Diacronema luteri, Pavlovales) - a model for lipid biosynthesis in eukaryotic algae.</title>
        <authorList>
            <person name="Hulatt C.J."/>
            <person name="Posewitz M.C."/>
        </authorList>
    </citation>
    <scope>NUCLEOTIDE SEQUENCE</scope>
    <source>
        <strain evidence="5">NIVA-4/92</strain>
    </source>
</reference>
<dbReference type="Gene3D" id="3.40.50.720">
    <property type="entry name" value="NAD(P)-binding Rossmann-like Domain"/>
    <property type="match status" value="1"/>
</dbReference>
<protein>
    <recommendedName>
        <fullName evidence="7">AB hydrolase-1 domain-containing protein</fullName>
    </recommendedName>
</protein>
<feature type="domain" description="NAD-dependent epimerase/dehydratase" evidence="4">
    <location>
        <begin position="106"/>
        <end position="213"/>
    </location>
</feature>
<dbReference type="AlphaFoldDB" id="A0A8J5X7R6"/>
<feature type="compositionally biased region" description="Low complexity" evidence="2">
    <location>
        <begin position="245"/>
        <end position="254"/>
    </location>
</feature>
<evidence type="ECO:0000259" key="4">
    <source>
        <dbReference type="Pfam" id="PF01370"/>
    </source>
</evidence>
<dbReference type="InterPro" id="IPR000073">
    <property type="entry name" value="AB_hydrolase_1"/>
</dbReference>
<dbReference type="GO" id="GO:0016747">
    <property type="term" value="F:acyltransferase activity, transferring groups other than amino-acyl groups"/>
    <property type="evidence" value="ECO:0007669"/>
    <property type="project" value="InterPro"/>
</dbReference>
<dbReference type="Pfam" id="PF01370">
    <property type="entry name" value="Epimerase"/>
    <property type="match status" value="2"/>
</dbReference>
<dbReference type="EMBL" id="JAGTXO010000045">
    <property type="protein sequence ID" value="KAG8458984.1"/>
    <property type="molecule type" value="Genomic_DNA"/>
</dbReference>
<dbReference type="OMA" id="IYAGWGV"/>
<comment type="caution">
    <text evidence="5">The sequence shown here is derived from an EMBL/GenBank/DDBJ whole genome shotgun (WGS) entry which is preliminary data.</text>
</comment>
<proteinExistence type="inferred from homology"/>
<keyword evidence="6" id="KW-1185">Reference proteome</keyword>
<dbReference type="SUPFAM" id="SSF51735">
    <property type="entry name" value="NAD(P)-binding Rossmann-fold domains"/>
    <property type="match status" value="1"/>
</dbReference>
<dbReference type="InterPro" id="IPR036291">
    <property type="entry name" value="NAD(P)-bd_dom_sf"/>
</dbReference>
<evidence type="ECO:0000313" key="6">
    <source>
        <dbReference type="Proteomes" id="UP000751190"/>
    </source>
</evidence>
<dbReference type="Gene3D" id="3.40.50.1820">
    <property type="entry name" value="alpha/beta hydrolase"/>
    <property type="match status" value="1"/>
</dbReference>
<accession>A0A8J5X7R6</accession>